<evidence type="ECO:0000313" key="3">
    <source>
        <dbReference type="EMBL" id="GGN46264.1"/>
    </source>
</evidence>
<keyword evidence="2" id="KW-0812">Transmembrane</keyword>
<keyword evidence="4" id="KW-1185">Reference proteome</keyword>
<gene>
    <name evidence="3" type="ORF">GCM10011578_099010</name>
</gene>
<feature type="transmembrane region" description="Helical" evidence="2">
    <location>
        <begin position="45"/>
        <end position="67"/>
    </location>
</feature>
<dbReference type="AlphaFoldDB" id="A0A917XPR3"/>
<organism evidence="3 4">
    <name type="scientific">Streptomyces fuscichromogenes</name>
    <dbReference type="NCBI Taxonomy" id="1324013"/>
    <lineage>
        <taxon>Bacteria</taxon>
        <taxon>Bacillati</taxon>
        <taxon>Actinomycetota</taxon>
        <taxon>Actinomycetes</taxon>
        <taxon>Kitasatosporales</taxon>
        <taxon>Streptomycetaceae</taxon>
        <taxon>Streptomyces</taxon>
    </lineage>
</organism>
<accession>A0A917XPR3</accession>
<reference evidence="3" key="1">
    <citation type="journal article" date="2014" name="Int. J. Syst. Evol. Microbiol.">
        <title>Complete genome sequence of Corynebacterium casei LMG S-19264T (=DSM 44701T), isolated from a smear-ripened cheese.</title>
        <authorList>
            <consortium name="US DOE Joint Genome Institute (JGI-PGF)"/>
            <person name="Walter F."/>
            <person name="Albersmeier A."/>
            <person name="Kalinowski J."/>
            <person name="Ruckert C."/>
        </authorList>
    </citation>
    <scope>NUCLEOTIDE SEQUENCE</scope>
    <source>
        <strain evidence="3">CGMCC 4.7110</strain>
    </source>
</reference>
<keyword evidence="2" id="KW-0472">Membrane</keyword>
<protein>
    <submittedName>
        <fullName evidence="3">Uncharacterized protein</fullName>
    </submittedName>
</protein>
<dbReference type="EMBL" id="BMML01000053">
    <property type="protein sequence ID" value="GGN46264.1"/>
    <property type="molecule type" value="Genomic_DNA"/>
</dbReference>
<keyword evidence="2" id="KW-1133">Transmembrane helix</keyword>
<comment type="caution">
    <text evidence="3">The sequence shown here is derived from an EMBL/GenBank/DDBJ whole genome shotgun (WGS) entry which is preliminary data.</text>
</comment>
<evidence type="ECO:0000256" key="1">
    <source>
        <dbReference type="SAM" id="MobiDB-lite"/>
    </source>
</evidence>
<feature type="region of interest" description="Disordered" evidence="1">
    <location>
        <begin position="82"/>
        <end position="103"/>
    </location>
</feature>
<feature type="transmembrane region" description="Helical" evidence="2">
    <location>
        <begin position="12"/>
        <end position="33"/>
    </location>
</feature>
<name>A0A917XPR3_9ACTN</name>
<evidence type="ECO:0000313" key="4">
    <source>
        <dbReference type="Proteomes" id="UP000653411"/>
    </source>
</evidence>
<dbReference type="RefSeq" id="WP_189269576.1">
    <property type="nucleotide sequence ID" value="NZ_BMML01000053.1"/>
</dbReference>
<sequence length="210" mass="22308">MSQTERPRKAARFGAAAVEGLDAVIGLTAAGLGGWAGTNIPGLPAVWSGALAGVLGLALAFGVMELVDSFLSSLRALTRTTPPAATSTYSAEDMSEALPNNPTPQELAERLAEAARADVAHEAAGQSWRIDHARTLLNNPKRWVGFEDNTALFPIIDSAYVRYTTDDGTPVYDFVAPVTGGEPIPLKTMAQLLELTQQYLKDESEEPLVV</sequence>
<proteinExistence type="predicted"/>
<reference evidence="3" key="2">
    <citation type="submission" date="2020-09" db="EMBL/GenBank/DDBJ databases">
        <authorList>
            <person name="Sun Q."/>
            <person name="Zhou Y."/>
        </authorList>
    </citation>
    <scope>NUCLEOTIDE SEQUENCE</scope>
    <source>
        <strain evidence="3">CGMCC 4.7110</strain>
    </source>
</reference>
<feature type="compositionally biased region" description="Low complexity" evidence="1">
    <location>
        <begin position="82"/>
        <end position="91"/>
    </location>
</feature>
<evidence type="ECO:0000256" key="2">
    <source>
        <dbReference type="SAM" id="Phobius"/>
    </source>
</evidence>
<dbReference type="Proteomes" id="UP000653411">
    <property type="component" value="Unassembled WGS sequence"/>
</dbReference>